<sequence length="66" mass="7685">MNRITCYVLLIVHSNTGNLQVYNCVAYIIRYRFLAVIECIHHLTTSDYVCVLYPATQSELGVYLWL</sequence>
<keyword evidence="2" id="KW-1185">Reference proteome</keyword>
<name>A0A433SH98_9BURK</name>
<proteinExistence type="predicted"/>
<dbReference type="EMBL" id="PQSP01000001">
    <property type="protein sequence ID" value="RUS68129.1"/>
    <property type="molecule type" value="Genomic_DNA"/>
</dbReference>
<organism evidence="1 2">
    <name type="scientific">Saezia sanguinis</name>
    <dbReference type="NCBI Taxonomy" id="1965230"/>
    <lineage>
        <taxon>Bacteria</taxon>
        <taxon>Pseudomonadati</taxon>
        <taxon>Pseudomonadota</taxon>
        <taxon>Betaproteobacteria</taxon>
        <taxon>Burkholderiales</taxon>
        <taxon>Saeziaceae</taxon>
        <taxon>Saezia</taxon>
    </lineage>
</organism>
<reference evidence="1 2" key="1">
    <citation type="submission" date="2018-01" db="EMBL/GenBank/DDBJ databases">
        <title>Saezia sanguinis gen. nov., sp. nov., in the order Burkholderiales isolated from human blood.</title>
        <authorList>
            <person name="Medina-Pascual M.J."/>
            <person name="Valdezate S."/>
            <person name="Monzon S."/>
            <person name="Cuesta I."/>
            <person name="Carrasco G."/>
            <person name="Villalon P."/>
            <person name="Saez-Nieto J.A."/>
        </authorList>
    </citation>
    <scope>NUCLEOTIDE SEQUENCE [LARGE SCALE GENOMIC DNA]</scope>
    <source>
        <strain evidence="1 2">CNM695-12</strain>
    </source>
</reference>
<gene>
    <name evidence="1" type="ORF">CUZ56_00614</name>
</gene>
<evidence type="ECO:0000313" key="1">
    <source>
        <dbReference type="EMBL" id="RUS68129.1"/>
    </source>
</evidence>
<dbReference type="Proteomes" id="UP000286947">
    <property type="component" value="Unassembled WGS sequence"/>
</dbReference>
<accession>A0A433SH98</accession>
<protein>
    <submittedName>
        <fullName evidence="1">Uncharacterized protein</fullName>
    </submittedName>
</protein>
<dbReference type="AlphaFoldDB" id="A0A433SH98"/>
<evidence type="ECO:0000313" key="2">
    <source>
        <dbReference type="Proteomes" id="UP000286947"/>
    </source>
</evidence>
<comment type="caution">
    <text evidence="1">The sequence shown here is derived from an EMBL/GenBank/DDBJ whole genome shotgun (WGS) entry which is preliminary data.</text>
</comment>